<dbReference type="PANTHER" id="PTHR30136:SF35">
    <property type="entry name" value="HTH-TYPE TRANSCRIPTIONAL REGULATOR RV1719"/>
    <property type="match status" value="1"/>
</dbReference>
<dbReference type="Gene3D" id="3.30.450.40">
    <property type="match status" value="1"/>
</dbReference>
<evidence type="ECO:0000256" key="2">
    <source>
        <dbReference type="ARBA" id="ARBA00023125"/>
    </source>
</evidence>
<dbReference type="InterPro" id="IPR050707">
    <property type="entry name" value="HTH_MetabolicPath_Reg"/>
</dbReference>
<dbReference type="InterPro" id="IPR005471">
    <property type="entry name" value="Tscrpt_reg_IclR_N"/>
</dbReference>
<dbReference type="SUPFAM" id="SSF55781">
    <property type="entry name" value="GAF domain-like"/>
    <property type="match status" value="1"/>
</dbReference>
<keyword evidence="3" id="KW-0804">Transcription</keyword>
<dbReference type="Pfam" id="PF09339">
    <property type="entry name" value="HTH_IclR"/>
    <property type="match status" value="1"/>
</dbReference>
<dbReference type="PANTHER" id="PTHR30136">
    <property type="entry name" value="HELIX-TURN-HELIX TRANSCRIPTIONAL REGULATOR, ICLR FAMILY"/>
    <property type="match status" value="1"/>
</dbReference>
<evidence type="ECO:0000256" key="3">
    <source>
        <dbReference type="ARBA" id="ARBA00023163"/>
    </source>
</evidence>
<dbReference type="InterPro" id="IPR029016">
    <property type="entry name" value="GAF-like_dom_sf"/>
</dbReference>
<protein>
    <submittedName>
        <fullName evidence="6">Helix-turn-helix domain-containing protein</fullName>
    </submittedName>
</protein>
<dbReference type="Gene3D" id="1.10.10.10">
    <property type="entry name" value="Winged helix-like DNA-binding domain superfamily/Winged helix DNA-binding domain"/>
    <property type="match status" value="1"/>
</dbReference>
<dbReference type="InterPro" id="IPR036388">
    <property type="entry name" value="WH-like_DNA-bd_sf"/>
</dbReference>
<name>A0A974SJW2_9HYPH</name>
<dbReference type="GO" id="GO:0003700">
    <property type="term" value="F:DNA-binding transcription factor activity"/>
    <property type="evidence" value="ECO:0007669"/>
    <property type="project" value="TreeGrafter"/>
</dbReference>
<reference evidence="6 7" key="1">
    <citation type="submission" date="2020-10" db="EMBL/GenBank/DDBJ databases">
        <title>Degradation of 1,4-Dioxane by Xanthobacter sp. YN2, via a Novel Group-2 Soluble Di-Iron Monooxygenase.</title>
        <authorList>
            <person name="Ma F."/>
            <person name="Wang Y."/>
            <person name="Yang J."/>
            <person name="Guo H."/>
            <person name="Su D."/>
            <person name="Yu L."/>
        </authorList>
    </citation>
    <scope>NUCLEOTIDE SEQUENCE [LARGE SCALE GENOMIC DNA]</scope>
    <source>
        <strain evidence="6 7">YN2</strain>
    </source>
</reference>
<keyword evidence="2" id="KW-0238">DNA-binding</keyword>
<keyword evidence="1" id="KW-0805">Transcription regulation</keyword>
<dbReference type="InterPro" id="IPR036390">
    <property type="entry name" value="WH_DNA-bd_sf"/>
</dbReference>
<evidence type="ECO:0000256" key="1">
    <source>
        <dbReference type="ARBA" id="ARBA00023015"/>
    </source>
</evidence>
<dbReference type="AlphaFoldDB" id="A0A974SJW2"/>
<sequence length="259" mass="27608">MVIESAPKSTLRVLGIFDVISQASGGLTLAKLSLLLESPKSSLLNLLRPLVAQDYLSYGNGVYTLGPRAFSLASGILGVRKQPSLIRQFAHELAEATHETVIVAALDLAADLAAYVDVIESPQLVRYSVPAGVTRPLYCSAAGRLLLAFQPESWRDAYFERAELKPLTARTVTKVPELRTIIAEIRRTNIAYSSNEAVDGAAGIAAPVCDADGTVVAALLVAAPAMRAEQNRAHLRQEVIRAAARASQALGHREAEAVA</sequence>
<dbReference type="GO" id="GO:0045892">
    <property type="term" value="P:negative regulation of DNA-templated transcription"/>
    <property type="evidence" value="ECO:0007669"/>
    <property type="project" value="TreeGrafter"/>
</dbReference>
<evidence type="ECO:0000259" key="4">
    <source>
        <dbReference type="PROSITE" id="PS51077"/>
    </source>
</evidence>
<dbReference type="PROSITE" id="PS51078">
    <property type="entry name" value="ICLR_ED"/>
    <property type="match status" value="1"/>
</dbReference>
<organism evidence="6 7">
    <name type="scientific">Xanthobacter dioxanivorans</name>
    <dbReference type="NCBI Taxonomy" id="2528964"/>
    <lineage>
        <taxon>Bacteria</taxon>
        <taxon>Pseudomonadati</taxon>
        <taxon>Pseudomonadota</taxon>
        <taxon>Alphaproteobacteria</taxon>
        <taxon>Hyphomicrobiales</taxon>
        <taxon>Xanthobacteraceae</taxon>
        <taxon>Xanthobacter</taxon>
    </lineage>
</organism>
<dbReference type="Proteomes" id="UP000596427">
    <property type="component" value="Chromosome"/>
</dbReference>
<evidence type="ECO:0000313" key="6">
    <source>
        <dbReference type="EMBL" id="QRG06848.1"/>
    </source>
</evidence>
<dbReference type="SMART" id="SM00346">
    <property type="entry name" value="HTH_ICLR"/>
    <property type="match status" value="1"/>
</dbReference>
<evidence type="ECO:0000313" key="7">
    <source>
        <dbReference type="Proteomes" id="UP000596427"/>
    </source>
</evidence>
<accession>A0A974SJW2</accession>
<dbReference type="InterPro" id="IPR014757">
    <property type="entry name" value="Tscrpt_reg_IclR_C"/>
</dbReference>
<dbReference type="GO" id="GO:0003677">
    <property type="term" value="F:DNA binding"/>
    <property type="evidence" value="ECO:0007669"/>
    <property type="project" value="UniProtKB-KW"/>
</dbReference>
<dbReference type="KEGG" id="xdi:EZH22_29045"/>
<evidence type="ECO:0000259" key="5">
    <source>
        <dbReference type="PROSITE" id="PS51078"/>
    </source>
</evidence>
<proteinExistence type="predicted"/>
<feature type="domain" description="HTH iclR-type" evidence="4">
    <location>
        <begin position="7"/>
        <end position="67"/>
    </location>
</feature>
<dbReference type="Pfam" id="PF01614">
    <property type="entry name" value="IclR_C"/>
    <property type="match status" value="1"/>
</dbReference>
<feature type="domain" description="IclR-ED" evidence="5">
    <location>
        <begin position="68"/>
        <end position="252"/>
    </location>
</feature>
<keyword evidence="7" id="KW-1185">Reference proteome</keyword>
<dbReference type="EMBL" id="CP063362">
    <property type="protein sequence ID" value="QRG06848.1"/>
    <property type="molecule type" value="Genomic_DNA"/>
</dbReference>
<dbReference type="PROSITE" id="PS51077">
    <property type="entry name" value="HTH_ICLR"/>
    <property type="match status" value="1"/>
</dbReference>
<dbReference type="SUPFAM" id="SSF46785">
    <property type="entry name" value="Winged helix' DNA-binding domain"/>
    <property type="match status" value="1"/>
</dbReference>
<gene>
    <name evidence="6" type="ORF">EZH22_29045</name>
</gene>